<sequence>MSTGPQLVPPTEPRERNWMPLAIAAGAVLIVAAIVVFMLEHGKGAATVTPVGATPDAYAASLPITNVVMSESGNLAGGKVTYIDGHITNSGNKTVTGISLQVLFRNAANEVAQNETQSMKLIRTRDPYVDLEPVSAAPLKPGDGQDFRMIFDSVTPDWNGVYPEIRVVHVDAK</sequence>
<keyword evidence="1" id="KW-0472">Membrane</keyword>
<protein>
    <submittedName>
        <fullName evidence="2">DUF2393 family protein</fullName>
    </submittedName>
</protein>
<dbReference type="AlphaFoldDB" id="A0AAU7DS15"/>
<feature type="transmembrane region" description="Helical" evidence="1">
    <location>
        <begin position="18"/>
        <end position="39"/>
    </location>
</feature>
<name>A0AAU7DS15_9BACT</name>
<dbReference type="EMBL" id="CP121196">
    <property type="protein sequence ID" value="XBH19835.1"/>
    <property type="molecule type" value="Genomic_DNA"/>
</dbReference>
<evidence type="ECO:0000256" key="1">
    <source>
        <dbReference type="SAM" id="Phobius"/>
    </source>
</evidence>
<dbReference type="InterPro" id="IPR013417">
    <property type="entry name" value="CHP02588"/>
</dbReference>
<dbReference type="RefSeq" id="WP_348265057.1">
    <property type="nucleotide sequence ID" value="NZ_CP121196.1"/>
</dbReference>
<keyword evidence="1" id="KW-1133">Transmembrane helix</keyword>
<gene>
    <name evidence="2" type="ORF">P8935_11075</name>
</gene>
<organism evidence="2">
    <name type="scientific">Telmatobacter sp. DSM 110680</name>
    <dbReference type="NCBI Taxonomy" id="3036704"/>
    <lineage>
        <taxon>Bacteria</taxon>
        <taxon>Pseudomonadati</taxon>
        <taxon>Acidobacteriota</taxon>
        <taxon>Terriglobia</taxon>
        <taxon>Terriglobales</taxon>
        <taxon>Acidobacteriaceae</taxon>
        <taxon>Telmatobacter</taxon>
    </lineage>
</organism>
<evidence type="ECO:0000313" key="2">
    <source>
        <dbReference type="EMBL" id="XBH19835.1"/>
    </source>
</evidence>
<proteinExistence type="predicted"/>
<dbReference type="Pfam" id="PF09624">
    <property type="entry name" value="DUF2393"/>
    <property type="match status" value="1"/>
</dbReference>
<keyword evidence="1" id="KW-0812">Transmembrane</keyword>
<reference evidence="2" key="1">
    <citation type="submission" date="2023-03" db="EMBL/GenBank/DDBJ databases">
        <title>Edaphobacter sp.</title>
        <authorList>
            <person name="Huber K.J."/>
            <person name="Papendorf J."/>
            <person name="Pilke C."/>
            <person name="Bunk B."/>
            <person name="Sproeer C."/>
            <person name="Pester M."/>
        </authorList>
    </citation>
    <scope>NUCLEOTIDE SEQUENCE</scope>
    <source>
        <strain evidence="2">DSM 110680</strain>
    </source>
</reference>
<accession>A0AAU7DS15</accession>